<keyword evidence="3" id="KW-1133">Transmembrane helix</keyword>
<feature type="transmembrane region" description="Helical" evidence="3">
    <location>
        <begin position="347"/>
        <end position="367"/>
    </location>
</feature>
<gene>
    <name evidence="5" type="ORF">ENJ12_10290</name>
</gene>
<proteinExistence type="predicted"/>
<accession>A0A831W8U0</accession>
<dbReference type="GO" id="GO:0016020">
    <property type="term" value="C:membrane"/>
    <property type="evidence" value="ECO:0007669"/>
    <property type="project" value="UniProtKB-SubCell"/>
</dbReference>
<dbReference type="InterPro" id="IPR003918">
    <property type="entry name" value="NADH_UbQ_OxRdtase"/>
</dbReference>
<sequence>ELAAVLAVQSALMVQFTTLNLLWFLLASVVQLTLVGYLLRQRSTSPQTDLALSRYFQFMAVGLLLLCLGIVMLGWNHAHSLGGWQFDLFDLARLKLPAEVRSTVFFLLFYGLAIRIPLFPLHGWLPLVAEHGTVAVAGVMLIGIKVGIYGLVRFVFPLLPDAVVQWQVYVMAFATAGIFYAALLALLQRNLRRLLAFAVISHSGIMIIGLFSLEHAAFQGSLLLAVNYGIAGAGLLFMTGMVNRHAGTLLLDRLGGLFDRLPLVGITFLVAGLSIVGMPGTPGFDAAHLVLEAAIMRFGALPSIAASLGNVIAAGFLLFAFQKAFLSSARDRDPASEVRPATMTERLLALSLVVVLLMTGFYSQPWMRLVDASLQPLSALFGGHE</sequence>
<name>A0A831W8U0_9GAMM</name>
<dbReference type="PANTHER" id="PTHR43507">
    <property type="entry name" value="NADH-UBIQUINONE OXIDOREDUCTASE CHAIN 4"/>
    <property type="match status" value="1"/>
</dbReference>
<dbReference type="Pfam" id="PF00361">
    <property type="entry name" value="Proton_antipo_M"/>
    <property type="match status" value="1"/>
</dbReference>
<feature type="transmembrane region" description="Helical" evidence="3">
    <location>
        <begin position="133"/>
        <end position="156"/>
    </location>
</feature>
<dbReference type="PANTHER" id="PTHR43507:SF1">
    <property type="entry name" value="NADH-UBIQUINONE OXIDOREDUCTASE CHAIN 4"/>
    <property type="match status" value="1"/>
</dbReference>
<dbReference type="GO" id="GO:0048039">
    <property type="term" value="F:ubiquinone binding"/>
    <property type="evidence" value="ECO:0007669"/>
    <property type="project" value="TreeGrafter"/>
</dbReference>
<feature type="transmembrane region" description="Helical" evidence="3">
    <location>
        <begin position="300"/>
        <end position="326"/>
    </location>
</feature>
<dbReference type="GO" id="GO:0042773">
    <property type="term" value="P:ATP synthesis coupled electron transport"/>
    <property type="evidence" value="ECO:0007669"/>
    <property type="project" value="InterPro"/>
</dbReference>
<protein>
    <submittedName>
        <fullName evidence="5">NADH-quinone oxidoreductase subunit L</fullName>
    </submittedName>
</protein>
<evidence type="ECO:0000259" key="4">
    <source>
        <dbReference type="Pfam" id="PF00361"/>
    </source>
</evidence>
<dbReference type="Proteomes" id="UP000886339">
    <property type="component" value="Unassembled WGS sequence"/>
</dbReference>
<feature type="transmembrane region" description="Helical" evidence="3">
    <location>
        <begin position="103"/>
        <end position="121"/>
    </location>
</feature>
<dbReference type="GO" id="GO:0015990">
    <property type="term" value="P:electron transport coupled proton transport"/>
    <property type="evidence" value="ECO:0007669"/>
    <property type="project" value="TreeGrafter"/>
</dbReference>
<evidence type="ECO:0000256" key="1">
    <source>
        <dbReference type="ARBA" id="ARBA00004127"/>
    </source>
</evidence>
<feature type="transmembrane region" description="Helical" evidence="3">
    <location>
        <begin position="194"/>
        <end position="213"/>
    </location>
</feature>
<feature type="transmembrane region" description="Helical" evidence="3">
    <location>
        <begin position="261"/>
        <end position="280"/>
    </location>
</feature>
<feature type="transmembrane region" description="Helical" evidence="3">
    <location>
        <begin position="168"/>
        <end position="187"/>
    </location>
</feature>
<feature type="domain" description="NADH:quinone oxidoreductase/Mrp antiporter transmembrane" evidence="4">
    <location>
        <begin position="21"/>
        <end position="296"/>
    </location>
</feature>
<comment type="caution">
    <text evidence="5">The sequence shown here is derived from an EMBL/GenBank/DDBJ whole genome shotgun (WGS) entry which is preliminary data.</text>
</comment>
<dbReference type="GO" id="GO:0003954">
    <property type="term" value="F:NADH dehydrogenase activity"/>
    <property type="evidence" value="ECO:0007669"/>
    <property type="project" value="TreeGrafter"/>
</dbReference>
<dbReference type="GO" id="GO:0012505">
    <property type="term" value="C:endomembrane system"/>
    <property type="evidence" value="ECO:0007669"/>
    <property type="project" value="UniProtKB-SubCell"/>
</dbReference>
<feature type="transmembrane region" description="Helical" evidence="3">
    <location>
        <begin position="219"/>
        <end position="240"/>
    </location>
</feature>
<dbReference type="PRINTS" id="PR01437">
    <property type="entry name" value="NUOXDRDTASE4"/>
</dbReference>
<evidence type="ECO:0000256" key="3">
    <source>
        <dbReference type="SAM" id="Phobius"/>
    </source>
</evidence>
<feature type="non-terminal residue" evidence="5">
    <location>
        <position position="1"/>
    </location>
</feature>
<dbReference type="EMBL" id="DRLF01000353">
    <property type="protein sequence ID" value="HEC07233.1"/>
    <property type="molecule type" value="Genomic_DNA"/>
</dbReference>
<reference evidence="5" key="1">
    <citation type="journal article" date="2020" name="mSystems">
        <title>Genome- and Community-Level Interaction Insights into Carbon Utilization and Element Cycling Functions of Hydrothermarchaeota in Hydrothermal Sediment.</title>
        <authorList>
            <person name="Zhou Z."/>
            <person name="Liu Y."/>
            <person name="Xu W."/>
            <person name="Pan J."/>
            <person name="Luo Z.H."/>
            <person name="Li M."/>
        </authorList>
    </citation>
    <scope>NUCLEOTIDE SEQUENCE [LARGE SCALE GENOMIC DNA]</scope>
    <source>
        <strain evidence="5">HyVt-458</strain>
    </source>
</reference>
<feature type="transmembrane region" description="Helical" evidence="3">
    <location>
        <begin position="20"/>
        <end position="39"/>
    </location>
</feature>
<keyword evidence="2 3" id="KW-0812">Transmembrane</keyword>
<feature type="transmembrane region" description="Helical" evidence="3">
    <location>
        <begin position="51"/>
        <end position="75"/>
    </location>
</feature>
<dbReference type="GO" id="GO:0008137">
    <property type="term" value="F:NADH dehydrogenase (ubiquinone) activity"/>
    <property type="evidence" value="ECO:0007669"/>
    <property type="project" value="InterPro"/>
</dbReference>
<organism evidence="5">
    <name type="scientific">Thiolapillus brandeum</name>
    <dbReference type="NCBI Taxonomy" id="1076588"/>
    <lineage>
        <taxon>Bacteria</taxon>
        <taxon>Pseudomonadati</taxon>
        <taxon>Pseudomonadota</taxon>
        <taxon>Gammaproteobacteria</taxon>
        <taxon>Chromatiales</taxon>
        <taxon>Sedimenticolaceae</taxon>
        <taxon>Thiolapillus</taxon>
    </lineage>
</organism>
<dbReference type="InterPro" id="IPR001750">
    <property type="entry name" value="ND/Mrp_TM"/>
</dbReference>
<evidence type="ECO:0000313" key="5">
    <source>
        <dbReference type="EMBL" id="HEC07233.1"/>
    </source>
</evidence>
<comment type="subcellular location">
    <subcellularLocation>
        <location evidence="1">Endomembrane system</location>
        <topology evidence="1">Multi-pass membrane protein</topology>
    </subcellularLocation>
    <subcellularLocation>
        <location evidence="2">Membrane</location>
        <topology evidence="2">Multi-pass membrane protein</topology>
    </subcellularLocation>
</comment>
<keyword evidence="3" id="KW-0472">Membrane</keyword>
<dbReference type="AlphaFoldDB" id="A0A831W8U0"/>
<evidence type="ECO:0000256" key="2">
    <source>
        <dbReference type="RuleBase" id="RU000320"/>
    </source>
</evidence>